<keyword evidence="6" id="KW-0326">Glycosidase</keyword>
<evidence type="ECO:0000256" key="2">
    <source>
        <dbReference type="ARBA" id="ARBA00007951"/>
    </source>
</evidence>
<dbReference type="PIRSF" id="PIRSF001092">
    <property type="entry name" value="Alpha-L-fucosidase"/>
    <property type="match status" value="1"/>
</dbReference>
<dbReference type="EC" id="3.2.1.51" evidence="3"/>
<reference evidence="9 10" key="1">
    <citation type="submission" date="2023-11" db="EMBL/GenBank/DDBJ databases">
        <title>Analysis of the Genomes of Mucilaginibacter gossypii cycad 4 and M. sabulilitoris SNA2: microbes with the potential for plant growth promotion.</title>
        <authorList>
            <person name="Hirsch A.M."/>
            <person name="Humm E."/>
            <person name="Rubbi M."/>
            <person name="Del Vecchio G."/>
            <person name="Ha S.M."/>
            <person name="Pellegrini M."/>
            <person name="Gunsalus R.P."/>
        </authorList>
    </citation>
    <scope>NUCLEOTIDE SEQUENCE [LARGE SCALE GENOMIC DNA]</scope>
    <source>
        <strain evidence="9 10">SNA2</strain>
    </source>
</reference>
<feature type="domain" description="Glycoside hydrolase family 29 N-terminal" evidence="8">
    <location>
        <begin position="23"/>
        <end position="333"/>
    </location>
</feature>
<dbReference type="PANTHER" id="PTHR10030">
    <property type="entry name" value="ALPHA-L-FUCOSIDASE"/>
    <property type="match status" value="1"/>
</dbReference>
<dbReference type="RefSeq" id="WP_321561425.1">
    <property type="nucleotide sequence ID" value="NZ_CP139558.1"/>
</dbReference>
<dbReference type="InterPro" id="IPR057739">
    <property type="entry name" value="Glyco_hydro_29_N"/>
</dbReference>
<dbReference type="InterPro" id="IPR016286">
    <property type="entry name" value="FUC_metazoa-typ"/>
</dbReference>
<evidence type="ECO:0000256" key="3">
    <source>
        <dbReference type="ARBA" id="ARBA00012662"/>
    </source>
</evidence>
<dbReference type="PRINTS" id="PR00741">
    <property type="entry name" value="GLHYDRLASE29"/>
</dbReference>
<sequence>MKKKKAALLIALVMSTCTAIAQQKTPKAVMDQFMDKRFGMFIHFGPVTQRGTEIGWSRNDQVAQADYDSLYHEFNPRLFNADVWVKTAKDAGMKYLVITAKHHDGFCLWPTAYSDYNVANSPFKRDIVGELAEACKKQDVTFCIYFTVLDWHDPDYPIHNPHDTTQSKGLGGNMTAFKTRMKNELREVITKYKPFMLWFDGYWEKPWTTADGKEIYQFIKSVDANVIVNNRLGKVNDKLDGDAVGDFLTPEQTIGKLNMNEPWESCITICNQWAWKPNDPMKSLKQCLQTLVTSASGNGNLLFNVGPAMDGHIEGRQVKRLQEMGAWLKLYGESIYGTQGGPYVPNETYGATRKGNKVYLHIFQRKDGTLSIPALANVKITKAYFMNGGAVIIKTDKDNYKIELPATLPDENCSVIVLELNKDAVNIPVIPVKA</sequence>
<dbReference type="SUPFAM" id="SSF51445">
    <property type="entry name" value="(Trans)glycosidases"/>
    <property type="match status" value="1"/>
</dbReference>
<organism evidence="9 10">
    <name type="scientific">Mucilaginibacter sabulilitoris</name>
    <dbReference type="NCBI Taxonomy" id="1173583"/>
    <lineage>
        <taxon>Bacteria</taxon>
        <taxon>Pseudomonadati</taxon>
        <taxon>Bacteroidota</taxon>
        <taxon>Sphingobacteriia</taxon>
        <taxon>Sphingobacteriales</taxon>
        <taxon>Sphingobacteriaceae</taxon>
        <taxon>Mucilaginibacter</taxon>
    </lineage>
</organism>
<dbReference type="InterPro" id="IPR000933">
    <property type="entry name" value="Glyco_hydro_29"/>
</dbReference>
<accession>A0ABZ0TGX5</accession>
<feature type="chain" id="PRO_5047314060" description="alpha-L-fucosidase" evidence="7">
    <location>
        <begin position="22"/>
        <end position="434"/>
    </location>
</feature>
<comment type="function">
    <text evidence="1">Alpha-L-fucosidase is responsible for hydrolyzing the alpha-1,6-linked fucose joined to the reducing-end N-acetylglucosamine of the carbohydrate moieties of glycoproteins.</text>
</comment>
<protein>
    <recommendedName>
        <fullName evidence="3">alpha-L-fucosidase</fullName>
        <ecNumber evidence="3">3.2.1.51</ecNumber>
    </recommendedName>
</protein>
<dbReference type="SMART" id="SM00812">
    <property type="entry name" value="Alpha_L_fucos"/>
    <property type="match status" value="1"/>
</dbReference>
<dbReference type="Gene3D" id="2.60.40.1180">
    <property type="entry name" value="Golgi alpha-mannosidase II"/>
    <property type="match status" value="1"/>
</dbReference>
<dbReference type="Pfam" id="PF01120">
    <property type="entry name" value="Alpha_L_fucos"/>
    <property type="match status" value="1"/>
</dbReference>
<dbReference type="EMBL" id="CP139558">
    <property type="protein sequence ID" value="WPU92263.1"/>
    <property type="molecule type" value="Genomic_DNA"/>
</dbReference>
<keyword evidence="4 7" id="KW-0732">Signal</keyword>
<dbReference type="InterPro" id="IPR013780">
    <property type="entry name" value="Glyco_hydro_b"/>
</dbReference>
<evidence type="ECO:0000256" key="5">
    <source>
        <dbReference type="ARBA" id="ARBA00022801"/>
    </source>
</evidence>
<dbReference type="PANTHER" id="PTHR10030:SF37">
    <property type="entry name" value="ALPHA-L-FUCOSIDASE-RELATED"/>
    <property type="match status" value="1"/>
</dbReference>
<keyword evidence="10" id="KW-1185">Reference proteome</keyword>
<evidence type="ECO:0000259" key="8">
    <source>
        <dbReference type="Pfam" id="PF01120"/>
    </source>
</evidence>
<keyword evidence="5" id="KW-0378">Hydrolase</keyword>
<evidence type="ECO:0000256" key="4">
    <source>
        <dbReference type="ARBA" id="ARBA00022729"/>
    </source>
</evidence>
<dbReference type="InterPro" id="IPR017853">
    <property type="entry name" value="GH"/>
</dbReference>
<evidence type="ECO:0000256" key="1">
    <source>
        <dbReference type="ARBA" id="ARBA00004071"/>
    </source>
</evidence>
<evidence type="ECO:0000256" key="7">
    <source>
        <dbReference type="SAM" id="SignalP"/>
    </source>
</evidence>
<comment type="similarity">
    <text evidence="2">Belongs to the glycosyl hydrolase 29 family.</text>
</comment>
<evidence type="ECO:0000313" key="9">
    <source>
        <dbReference type="EMBL" id="WPU92263.1"/>
    </source>
</evidence>
<evidence type="ECO:0000256" key="6">
    <source>
        <dbReference type="ARBA" id="ARBA00023295"/>
    </source>
</evidence>
<dbReference type="Gene3D" id="3.20.20.80">
    <property type="entry name" value="Glycosidases"/>
    <property type="match status" value="1"/>
</dbReference>
<proteinExistence type="inferred from homology"/>
<feature type="signal peptide" evidence="7">
    <location>
        <begin position="1"/>
        <end position="21"/>
    </location>
</feature>
<gene>
    <name evidence="9" type="ORF">SNE25_23350</name>
</gene>
<name>A0ABZ0TGX5_9SPHI</name>
<dbReference type="Proteomes" id="UP001324380">
    <property type="component" value="Chromosome"/>
</dbReference>
<evidence type="ECO:0000313" key="10">
    <source>
        <dbReference type="Proteomes" id="UP001324380"/>
    </source>
</evidence>